<dbReference type="Gene3D" id="1.10.3810.10">
    <property type="entry name" value="Biosynthetic peptidoglycan transglycosylase-like"/>
    <property type="match status" value="1"/>
</dbReference>
<dbReference type="AlphaFoldDB" id="A0A2U3LHX0"/>
<evidence type="ECO:0000256" key="3">
    <source>
        <dbReference type="ARBA" id="ARBA00022679"/>
    </source>
</evidence>
<feature type="domain" description="Glycosyl transferase family 51" evidence="7">
    <location>
        <begin position="43"/>
        <end position="217"/>
    </location>
</feature>
<reference evidence="9" key="1">
    <citation type="submission" date="2018-02" db="EMBL/GenBank/DDBJ databases">
        <authorList>
            <person name="Hausmann B."/>
        </authorList>
    </citation>
    <scope>NUCLEOTIDE SEQUENCE [LARGE SCALE GENOMIC DNA]</scope>
    <source>
        <strain evidence="9">Peat soil MAG SbF1</strain>
    </source>
</reference>
<comment type="subcellular location">
    <subcellularLocation>
        <location evidence="1">Cell membrane</location>
        <topology evidence="1">Single-pass type II membrane protein</topology>
    </subcellularLocation>
</comment>
<dbReference type="EMBL" id="OMOF01000461">
    <property type="protein sequence ID" value="SPF51545.1"/>
    <property type="molecule type" value="Genomic_DNA"/>
</dbReference>
<dbReference type="PANTHER" id="PTHR32282:SF33">
    <property type="entry name" value="PEPTIDOGLYCAN GLYCOSYLTRANSFERASE"/>
    <property type="match status" value="1"/>
</dbReference>
<dbReference type="InterPro" id="IPR036950">
    <property type="entry name" value="PBP_transglycosylase"/>
</dbReference>
<dbReference type="Proteomes" id="UP000238916">
    <property type="component" value="Unassembled WGS sequence"/>
</dbReference>
<evidence type="ECO:0000256" key="6">
    <source>
        <dbReference type="SAM" id="Phobius"/>
    </source>
</evidence>
<dbReference type="InterPro" id="IPR023346">
    <property type="entry name" value="Lysozyme-like_dom_sf"/>
</dbReference>
<sequence>MKSFIKIFFKSLTLTFVVLSISWFGLKYYFNHVNIIADQVRGDVFTQVQANHSQLLTYNDIPEMYRNAIIATEDRSFYTNIGIDFRGTLRAVFVDVGGGQVLQGGSTITQQLIHNTLLSNQSKSLTWKLLESVYAIGVYDTMSKQETFAFYTNVIYFGHGANGLYQAAETYFGKVPSELNAGELTMLAGLPNAPSVYDPYMNMTLALERQHLVVQNMVDNGVISESQAKQIISEPIVLK</sequence>
<organism evidence="8 9">
    <name type="scientific">Candidatus Desulfosporosinus infrequens</name>
    <dbReference type="NCBI Taxonomy" id="2043169"/>
    <lineage>
        <taxon>Bacteria</taxon>
        <taxon>Bacillati</taxon>
        <taxon>Bacillota</taxon>
        <taxon>Clostridia</taxon>
        <taxon>Eubacteriales</taxon>
        <taxon>Desulfitobacteriaceae</taxon>
        <taxon>Desulfosporosinus</taxon>
    </lineage>
</organism>
<dbReference type="InterPro" id="IPR001264">
    <property type="entry name" value="Glyco_trans_51"/>
</dbReference>
<keyword evidence="4" id="KW-0735">Signal-anchor</keyword>
<dbReference type="InterPro" id="IPR050396">
    <property type="entry name" value="Glycosyltr_51/Transpeptidase"/>
</dbReference>
<evidence type="ECO:0000313" key="8">
    <source>
        <dbReference type="EMBL" id="SPF51545.1"/>
    </source>
</evidence>
<keyword evidence="3" id="KW-0808">Transferase</keyword>
<dbReference type="GO" id="GO:0005886">
    <property type="term" value="C:plasma membrane"/>
    <property type="evidence" value="ECO:0007669"/>
    <property type="project" value="UniProtKB-SubCell"/>
</dbReference>
<dbReference type="GO" id="GO:0009252">
    <property type="term" value="P:peptidoglycan biosynthetic process"/>
    <property type="evidence" value="ECO:0007669"/>
    <property type="project" value="UniProtKB-UniPathway"/>
</dbReference>
<keyword evidence="5" id="KW-0046">Antibiotic resistance</keyword>
<dbReference type="GO" id="GO:0008955">
    <property type="term" value="F:peptidoglycan glycosyltransferase activity"/>
    <property type="evidence" value="ECO:0007669"/>
    <property type="project" value="TreeGrafter"/>
</dbReference>
<dbReference type="UniPathway" id="UPA00219"/>
<keyword evidence="6" id="KW-0472">Membrane</keyword>
<evidence type="ECO:0000256" key="5">
    <source>
        <dbReference type="ARBA" id="ARBA00023251"/>
    </source>
</evidence>
<dbReference type="SUPFAM" id="SSF53955">
    <property type="entry name" value="Lysozyme-like"/>
    <property type="match status" value="1"/>
</dbReference>
<dbReference type="OrthoDB" id="9766909at2"/>
<feature type="transmembrane region" description="Helical" evidence="6">
    <location>
        <begin position="7"/>
        <end position="26"/>
    </location>
</feature>
<gene>
    <name evidence="8" type="ORF">SBF1_5130012</name>
</gene>
<evidence type="ECO:0000259" key="7">
    <source>
        <dbReference type="Pfam" id="PF00912"/>
    </source>
</evidence>
<evidence type="ECO:0000256" key="1">
    <source>
        <dbReference type="ARBA" id="ARBA00004401"/>
    </source>
</evidence>
<evidence type="ECO:0000256" key="2">
    <source>
        <dbReference type="ARBA" id="ARBA00018638"/>
    </source>
</evidence>
<keyword evidence="6" id="KW-1133">Transmembrane helix</keyword>
<name>A0A2U3LHX0_9FIRM</name>
<dbReference type="GO" id="GO:0046677">
    <property type="term" value="P:response to antibiotic"/>
    <property type="evidence" value="ECO:0007669"/>
    <property type="project" value="UniProtKB-KW"/>
</dbReference>
<accession>A0A2U3LHX0</accession>
<dbReference type="Pfam" id="PF00912">
    <property type="entry name" value="Transgly"/>
    <property type="match status" value="1"/>
</dbReference>
<evidence type="ECO:0000313" key="9">
    <source>
        <dbReference type="Proteomes" id="UP000238916"/>
    </source>
</evidence>
<evidence type="ECO:0000256" key="4">
    <source>
        <dbReference type="ARBA" id="ARBA00022968"/>
    </source>
</evidence>
<proteinExistence type="predicted"/>
<dbReference type="PANTHER" id="PTHR32282">
    <property type="entry name" value="BINDING PROTEIN TRANSPEPTIDASE, PUTATIVE-RELATED"/>
    <property type="match status" value="1"/>
</dbReference>
<keyword evidence="6" id="KW-0812">Transmembrane</keyword>
<protein>
    <recommendedName>
        <fullName evidence="2">Penicillin-binding protein 1A</fullName>
    </recommendedName>
</protein>